<sequence length="193" mass="22114">MKNKHELENNIMGSNDSLPQGRSYNSNYNYTRAIVVLGGPKQDKRLEKALYEYNKDKSAALIISGFGKDFEKKTEYTAKGKGLDSILNENESINTEDNARNSLYLIRENLPNINEITIVSDYAQQPRAEMLFNKYSKEYSDSHYQIGFSGIKTENKLHRVVYELGAFPLSIMPYTVHRKLTGVLRKALYGKKE</sequence>
<dbReference type="Proteomes" id="UP000009376">
    <property type="component" value="Unassembled WGS sequence"/>
</dbReference>
<dbReference type="Gene3D" id="3.40.50.620">
    <property type="entry name" value="HUPs"/>
    <property type="match status" value="1"/>
</dbReference>
<organism evidence="3 4">
    <name type="scientific">Candidatus Parvarchaeum acidophilus ARMAN-5</name>
    <dbReference type="NCBI Taxonomy" id="662762"/>
    <lineage>
        <taxon>Archaea</taxon>
        <taxon>Candidatus Parvarchaeota</taxon>
        <taxon>Candidatus Parvarchaeum</taxon>
    </lineage>
</organism>
<reference evidence="3 4" key="1">
    <citation type="journal article" date="2010" name="Proc. Natl. Acad. Sci. U.S.A.">
        <title>Enigmatic, ultrasmall, uncultivated Archaea.</title>
        <authorList>
            <person name="Baker B.J."/>
            <person name="Comolli L.R."/>
            <person name="Dick G.J."/>
            <person name="Hauser L.J."/>
            <person name="Hyatt D."/>
            <person name="Dill B.D."/>
            <person name="Land M.L."/>
            <person name="Verberkmoes N.C."/>
            <person name="Hettich R.L."/>
            <person name="Banfield J.F."/>
        </authorList>
    </citation>
    <scope>NUCLEOTIDE SEQUENCE [LARGE SCALE GENOMIC DNA]</scope>
</reference>
<dbReference type="InterPro" id="IPR003848">
    <property type="entry name" value="DUF218"/>
</dbReference>
<evidence type="ECO:0000313" key="4">
    <source>
        <dbReference type="Proteomes" id="UP000009376"/>
    </source>
</evidence>
<proteinExistence type="predicted"/>
<evidence type="ECO:0000259" key="2">
    <source>
        <dbReference type="Pfam" id="PF02698"/>
    </source>
</evidence>
<feature type="compositionally biased region" description="Polar residues" evidence="1">
    <location>
        <begin position="11"/>
        <end position="21"/>
    </location>
</feature>
<evidence type="ECO:0000313" key="3">
    <source>
        <dbReference type="EMBL" id="EFD92195.1"/>
    </source>
</evidence>
<dbReference type="GO" id="GO:0000270">
    <property type="term" value="P:peptidoglycan metabolic process"/>
    <property type="evidence" value="ECO:0007669"/>
    <property type="project" value="TreeGrafter"/>
</dbReference>
<dbReference type="InterPro" id="IPR014729">
    <property type="entry name" value="Rossmann-like_a/b/a_fold"/>
</dbReference>
<dbReference type="AlphaFoldDB" id="D6GX35"/>
<feature type="region of interest" description="Disordered" evidence="1">
    <location>
        <begin position="1"/>
        <end position="21"/>
    </location>
</feature>
<dbReference type="InterPro" id="IPR051599">
    <property type="entry name" value="Cell_Envelope_Assoc"/>
</dbReference>
<dbReference type="PANTHER" id="PTHR30336">
    <property type="entry name" value="INNER MEMBRANE PROTEIN, PROBABLE PERMEASE"/>
    <property type="match status" value="1"/>
</dbReference>
<dbReference type="EMBL" id="GG745615">
    <property type="protein sequence ID" value="EFD92195.1"/>
    <property type="molecule type" value="Genomic_DNA"/>
</dbReference>
<dbReference type="CDD" id="cd06259">
    <property type="entry name" value="YdcF-like"/>
    <property type="match status" value="1"/>
</dbReference>
<feature type="domain" description="DUF218" evidence="2">
    <location>
        <begin position="33"/>
        <end position="135"/>
    </location>
</feature>
<dbReference type="PANTHER" id="PTHR30336:SF4">
    <property type="entry name" value="ENVELOPE BIOGENESIS FACTOR ELYC"/>
    <property type="match status" value="1"/>
</dbReference>
<gene>
    <name evidence="3" type="ORF">BJBARM5_1059</name>
</gene>
<name>D6GX35_PARA5</name>
<evidence type="ECO:0000256" key="1">
    <source>
        <dbReference type="SAM" id="MobiDB-lite"/>
    </source>
</evidence>
<dbReference type="GO" id="GO:0005886">
    <property type="term" value="C:plasma membrane"/>
    <property type="evidence" value="ECO:0007669"/>
    <property type="project" value="TreeGrafter"/>
</dbReference>
<accession>D6GX35</accession>
<protein>
    <recommendedName>
        <fullName evidence="2">DUF218 domain-containing protein</fullName>
    </recommendedName>
</protein>
<dbReference type="Pfam" id="PF02698">
    <property type="entry name" value="DUF218"/>
    <property type="match status" value="1"/>
</dbReference>